<accession>A0ABD3HQV4</accession>
<proteinExistence type="predicted"/>
<evidence type="ECO:0000313" key="1">
    <source>
        <dbReference type="EMBL" id="KAL3693793.1"/>
    </source>
</evidence>
<keyword evidence="2" id="KW-1185">Reference proteome</keyword>
<organism evidence="1 2">
    <name type="scientific">Riccia sorocarpa</name>
    <dbReference type="NCBI Taxonomy" id="122646"/>
    <lineage>
        <taxon>Eukaryota</taxon>
        <taxon>Viridiplantae</taxon>
        <taxon>Streptophyta</taxon>
        <taxon>Embryophyta</taxon>
        <taxon>Marchantiophyta</taxon>
        <taxon>Marchantiopsida</taxon>
        <taxon>Marchantiidae</taxon>
        <taxon>Marchantiales</taxon>
        <taxon>Ricciaceae</taxon>
        <taxon>Riccia</taxon>
    </lineage>
</organism>
<dbReference type="EMBL" id="JBJQOH010000003">
    <property type="protein sequence ID" value="KAL3693793.1"/>
    <property type="molecule type" value="Genomic_DNA"/>
</dbReference>
<evidence type="ECO:0000313" key="2">
    <source>
        <dbReference type="Proteomes" id="UP001633002"/>
    </source>
</evidence>
<dbReference type="Proteomes" id="UP001633002">
    <property type="component" value="Unassembled WGS sequence"/>
</dbReference>
<gene>
    <name evidence="1" type="ORF">R1sor_007444</name>
</gene>
<reference evidence="1 2" key="1">
    <citation type="submission" date="2024-09" db="EMBL/GenBank/DDBJ databases">
        <title>Chromosome-scale assembly of Riccia sorocarpa.</title>
        <authorList>
            <person name="Paukszto L."/>
        </authorList>
    </citation>
    <scope>NUCLEOTIDE SEQUENCE [LARGE SCALE GENOMIC DNA]</scope>
    <source>
        <strain evidence="1">LP-2024</strain>
        <tissue evidence="1">Aerial parts of the thallus</tissue>
    </source>
</reference>
<sequence length="283" mass="32520">MAGVVCLADVQNAVVCGQDVLFEQQTVYVTHYEASCPWTSKFTYRACNYQISEGRRCLLSLERKKICQEGQIRGVFRPVYRFQLHLADGSMRGRTLKATVFNNVAVLLDKTASELRALPFSVQEQIVSECCQEKQRFLVSIRTGPGEPIIEDISRIDERVDVDLAVAGKHYDIYLQSKYGFIYVCLVGDCPRNARNMESFKPHMVVDHGFTCLDREADDVLMQSVKSGKRPRCRHVRPTRHVPTDKDYLQVRTSLKAQWVQTQKRKWQACHVEAEKSAKFSYR</sequence>
<comment type="caution">
    <text evidence="1">The sequence shown here is derived from an EMBL/GenBank/DDBJ whole genome shotgun (WGS) entry which is preliminary data.</text>
</comment>
<protein>
    <submittedName>
        <fullName evidence="1">Uncharacterized protein</fullName>
    </submittedName>
</protein>
<dbReference type="AlphaFoldDB" id="A0ABD3HQV4"/>
<name>A0ABD3HQV4_9MARC</name>